<dbReference type="Gene3D" id="1.20.120.340">
    <property type="entry name" value="Flagellar protein FliS"/>
    <property type="match status" value="2"/>
</dbReference>
<evidence type="ECO:0000256" key="4">
    <source>
        <dbReference type="ARBA" id="ARBA00022553"/>
    </source>
</evidence>
<dbReference type="Ensembl" id="ENSSSCT00070060835.1">
    <property type="protein sequence ID" value="ENSSSCP00070051843.1"/>
    <property type="gene ID" value="ENSSSCG00070030233.1"/>
</dbReference>
<accession>A0A4X1WBF2</accession>
<dbReference type="FunFam" id="3.30.720.170:FF:000004">
    <property type="entry name" value="Perilipin"/>
    <property type="match status" value="1"/>
</dbReference>
<comment type="similarity">
    <text evidence="3">Belongs to the perilipin family.</text>
</comment>
<organism evidence="16 17">
    <name type="scientific">Sus scrofa</name>
    <name type="common">Pig</name>
    <dbReference type="NCBI Taxonomy" id="9823"/>
    <lineage>
        <taxon>Eukaryota</taxon>
        <taxon>Metazoa</taxon>
        <taxon>Chordata</taxon>
        <taxon>Craniata</taxon>
        <taxon>Vertebrata</taxon>
        <taxon>Euteleostomi</taxon>
        <taxon>Mammalia</taxon>
        <taxon>Eutheria</taxon>
        <taxon>Laurasiatheria</taxon>
        <taxon>Artiodactyla</taxon>
        <taxon>Suina</taxon>
        <taxon>Suidae</taxon>
        <taxon>Sus</taxon>
    </lineage>
</organism>
<evidence type="ECO:0000256" key="5">
    <source>
        <dbReference type="ARBA" id="ARBA00022677"/>
    </source>
</evidence>
<dbReference type="InterPro" id="IPR004279">
    <property type="entry name" value="Perilipin"/>
</dbReference>
<feature type="transmembrane region" description="Helical" evidence="15">
    <location>
        <begin position="69"/>
        <end position="91"/>
    </location>
</feature>
<evidence type="ECO:0000256" key="2">
    <source>
        <dbReference type="ARBA" id="ARBA00004502"/>
    </source>
</evidence>
<evidence type="ECO:0000313" key="17">
    <source>
        <dbReference type="Proteomes" id="UP000314985"/>
    </source>
</evidence>
<keyword evidence="15" id="KW-0812">Transmembrane</keyword>
<dbReference type="FunFam" id="1.20.120.340:FF:000005">
    <property type="entry name" value="Perilipin"/>
    <property type="match status" value="1"/>
</dbReference>
<evidence type="ECO:0000256" key="11">
    <source>
        <dbReference type="ARBA" id="ARBA00071186"/>
    </source>
</evidence>
<dbReference type="Proteomes" id="UP000314985">
    <property type="component" value="Chromosome 1"/>
</dbReference>
<evidence type="ECO:0000256" key="1">
    <source>
        <dbReference type="ARBA" id="ARBA00004170"/>
    </source>
</evidence>
<dbReference type="PANTHER" id="PTHR14024:SF25">
    <property type="entry name" value="PERILIPIN-2"/>
    <property type="match status" value="1"/>
</dbReference>
<dbReference type="Gene3D" id="3.30.720.170">
    <property type="entry name" value="Perilipin, alpha-beta domain"/>
    <property type="match status" value="1"/>
</dbReference>
<feature type="region of interest" description="Disordered" evidence="14">
    <location>
        <begin position="438"/>
        <end position="459"/>
    </location>
</feature>
<evidence type="ECO:0000313" key="16">
    <source>
        <dbReference type="Ensembl" id="ENSSSCP00070051843.1"/>
    </source>
</evidence>
<dbReference type="GO" id="GO:0005811">
    <property type="term" value="C:lipid droplet"/>
    <property type="evidence" value="ECO:0007669"/>
    <property type="project" value="UniProtKB-SubCell"/>
</dbReference>
<dbReference type="GO" id="GO:0016020">
    <property type="term" value="C:membrane"/>
    <property type="evidence" value="ECO:0007669"/>
    <property type="project" value="UniProtKB-SubCell"/>
</dbReference>
<evidence type="ECO:0000256" key="9">
    <source>
        <dbReference type="ARBA" id="ARBA00058299"/>
    </source>
</evidence>
<comment type="subunit">
    <text evidence="10">Interacts with IRGC.</text>
</comment>
<protein>
    <recommendedName>
        <fullName evidence="11">Perilipin-2</fullName>
    </recommendedName>
    <alternativeName>
        <fullName evidence="13">Adipophilin</fullName>
    </alternativeName>
    <alternativeName>
        <fullName evidence="12">Adipose differentiation-related protein</fullName>
    </alternativeName>
</protein>
<evidence type="ECO:0000256" key="10">
    <source>
        <dbReference type="ARBA" id="ARBA00062381"/>
    </source>
</evidence>
<dbReference type="AlphaFoldDB" id="A0A4X1WBF2"/>
<feature type="compositionally biased region" description="Polar residues" evidence="14">
    <location>
        <begin position="449"/>
        <end position="459"/>
    </location>
</feature>
<evidence type="ECO:0000256" key="8">
    <source>
        <dbReference type="ARBA" id="ARBA00023136"/>
    </source>
</evidence>
<keyword evidence="15" id="KW-1133">Transmembrane helix</keyword>
<keyword evidence="7" id="KW-0007">Acetylation</keyword>
<evidence type="ECO:0000256" key="12">
    <source>
        <dbReference type="ARBA" id="ARBA00076954"/>
    </source>
</evidence>
<evidence type="ECO:0000256" key="6">
    <source>
        <dbReference type="ARBA" id="ARBA00022843"/>
    </source>
</evidence>
<keyword evidence="8 15" id="KW-0472">Membrane</keyword>
<keyword evidence="4" id="KW-0597">Phosphoprotein</keyword>
<evidence type="ECO:0000256" key="7">
    <source>
        <dbReference type="ARBA" id="ARBA00022990"/>
    </source>
</evidence>
<dbReference type="PANTHER" id="PTHR14024">
    <property type="entry name" value="PERILIPIN"/>
    <property type="match status" value="1"/>
</dbReference>
<sequence length="459" mass="51166">MAYRIPGPGVRSQPHLSDPYQSCSNTRFFNPLCQARYLTFILQRCGQSHYATVETPVCLFNSKNKNSRYVFILASELLTWLPFVILLVAIANTYACKGLDRIEEKLPILNQPTNQVVANAKGAVTGAKDAMTTTVTGAKDCVASTITEVVDKTKEAVTGSVEKTKSVVNGSINTVLGSRMMQLVSSGVEKAFTKSELLVDQYLPLTEEELEKEAKKVEGFDMVQKPSYYVRLGSLSTKLRSRAYQQALTRVKEVKQKSQETISQLHSTVNLIEFARKNVHNANQKIQGTQDKLYLSWVEWKRSIGYDDTDESHCAEHIESRTLAIARNLTQQLQTTCHTLVSNIQGLPQNIHDQANHLGVMAGDIYSVFHNASSFKEMSDGLLSSSKGQLQKMKESLDDVMDYLVNNTPLNWLVPDFSITDLTSEPDEIPDIIALEEEDGPDHSHATNHETSQGKMLNN</sequence>
<keyword evidence="5" id="KW-0551">Lipid droplet</keyword>
<comment type="subcellular location">
    <subcellularLocation>
        <location evidence="2">Lipid droplet</location>
    </subcellularLocation>
    <subcellularLocation>
        <location evidence="1">Membrane</location>
        <topology evidence="1">Peripheral membrane protein</topology>
    </subcellularLocation>
</comment>
<comment type="function">
    <text evidence="9">Structural component of lipid droplets, which is required for the formation and maintenance of lipid storage droplets.</text>
</comment>
<gene>
    <name evidence="16" type="primary">PLIN2</name>
</gene>
<name>A0A4X1WBF2_PIG</name>
<dbReference type="SUPFAM" id="SSF109775">
    <property type="entry name" value="Mannose-6-phosphate receptor binding protein 1 (Tip47), C-terminal domain"/>
    <property type="match status" value="1"/>
</dbReference>
<proteinExistence type="inferred from homology"/>
<evidence type="ECO:0000256" key="13">
    <source>
        <dbReference type="ARBA" id="ARBA00082630"/>
    </source>
</evidence>
<dbReference type="Pfam" id="PF03036">
    <property type="entry name" value="Perilipin"/>
    <property type="match status" value="1"/>
</dbReference>
<reference evidence="16 17" key="1">
    <citation type="submission" date="2017-08" db="EMBL/GenBank/DDBJ databases">
        <title>USMARCv1.0.</title>
        <authorList>
            <person name="Hannum G.I."/>
            <person name="Koren S."/>
            <person name="Schroeder S.G."/>
            <person name="Chin S.C."/>
            <person name="Nonneman D.J."/>
            <person name="Becker S.A."/>
            <person name="Rosen B.D."/>
            <person name="Bickhart D.M."/>
            <person name="Putnam N.H."/>
            <person name="Green R.E."/>
            <person name="Tuggle C.K."/>
            <person name="Liu H."/>
            <person name="Rohrer G.A."/>
            <person name="Warr A."/>
            <person name="Hall R."/>
            <person name="Kim K."/>
            <person name="Hume D.A."/>
            <person name="Talbot R."/>
            <person name="Chow W."/>
            <person name="Howe K."/>
            <person name="Schwartz A.S."/>
            <person name="Watson M."/>
            <person name="Archibald A.L."/>
            <person name="Phillippy A.M."/>
            <person name="Smith T.P.L."/>
        </authorList>
    </citation>
    <scope>NUCLEOTIDE SEQUENCE [LARGE SCALE GENOMIC DNA]</scope>
</reference>
<keyword evidence="6" id="KW-0832">Ubl conjugation</keyword>
<evidence type="ECO:0000256" key="3">
    <source>
        <dbReference type="ARBA" id="ARBA00006311"/>
    </source>
</evidence>
<evidence type="ECO:0000256" key="14">
    <source>
        <dbReference type="SAM" id="MobiDB-lite"/>
    </source>
</evidence>
<reference evidence="16" key="2">
    <citation type="submission" date="2025-08" db="UniProtKB">
        <authorList>
            <consortium name="Ensembl"/>
        </authorList>
    </citation>
    <scope>IDENTIFICATION</scope>
</reference>
<evidence type="ECO:0000256" key="15">
    <source>
        <dbReference type="SAM" id="Phobius"/>
    </source>
</evidence>